<evidence type="ECO:0000313" key="2">
    <source>
        <dbReference type="Proteomes" id="UP001430193"/>
    </source>
</evidence>
<evidence type="ECO:0000313" key="1">
    <source>
        <dbReference type="EMBL" id="MBM7129107.1"/>
    </source>
</evidence>
<comment type="caution">
    <text evidence="1">The sequence shown here is derived from an EMBL/GenBank/DDBJ whole genome shotgun (WGS) entry which is preliminary data.</text>
</comment>
<name>A0ABS2KD70_9GAMM</name>
<accession>A0ABS2KD70</accession>
<reference evidence="1" key="1">
    <citation type="submission" date="2020-10" db="EMBL/GenBank/DDBJ databases">
        <title>Phylogeny of dyella-like bacteria.</title>
        <authorList>
            <person name="Fu J."/>
        </authorList>
    </citation>
    <scope>NUCLEOTIDE SEQUENCE</scope>
    <source>
        <strain evidence="1">DHON07</strain>
    </source>
</reference>
<gene>
    <name evidence="1" type="ORF">ISS99_06195</name>
</gene>
<proteinExistence type="predicted"/>
<dbReference type="RefSeq" id="WP_204630735.1">
    <property type="nucleotide sequence ID" value="NZ_BSOC01000004.1"/>
</dbReference>
<protein>
    <submittedName>
        <fullName evidence="1">Uncharacterized protein</fullName>
    </submittedName>
</protein>
<dbReference type="Proteomes" id="UP001430193">
    <property type="component" value="Unassembled WGS sequence"/>
</dbReference>
<dbReference type="EMBL" id="JADIKF010000037">
    <property type="protein sequence ID" value="MBM7129107.1"/>
    <property type="molecule type" value="Genomic_DNA"/>
</dbReference>
<keyword evidence="2" id="KW-1185">Reference proteome</keyword>
<organism evidence="1 2">
    <name type="scientific">Dyella mobilis</name>
    <dbReference type="NCBI Taxonomy" id="1849582"/>
    <lineage>
        <taxon>Bacteria</taxon>
        <taxon>Pseudomonadati</taxon>
        <taxon>Pseudomonadota</taxon>
        <taxon>Gammaproteobacteria</taxon>
        <taxon>Lysobacterales</taxon>
        <taxon>Rhodanobacteraceae</taxon>
        <taxon>Dyella</taxon>
    </lineage>
</organism>
<sequence length="67" mass="7529">MPSPWTELLFLHGHIGNVRLARELADPRPQPPHTPCREKSEASPFAHRVAVYVRWCLGIGDGSVRSQ</sequence>